<evidence type="ECO:0008006" key="6">
    <source>
        <dbReference type="Google" id="ProtNLM"/>
    </source>
</evidence>
<dbReference type="InterPro" id="IPR010998">
    <property type="entry name" value="Integrase_recombinase_N"/>
</dbReference>
<dbReference type="Gene3D" id="1.10.443.10">
    <property type="entry name" value="Intergrase catalytic core"/>
    <property type="match status" value="1"/>
</dbReference>
<dbReference type="GO" id="GO:0006310">
    <property type="term" value="P:DNA recombination"/>
    <property type="evidence" value="ECO:0007669"/>
    <property type="project" value="UniProtKB-KW"/>
</dbReference>
<evidence type="ECO:0000256" key="1">
    <source>
        <dbReference type="ARBA" id="ARBA00023125"/>
    </source>
</evidence>
<keyword evidence="1" id="KW-0238">DNA-binding</keyword>
<dbReference type="GO" id="GO:0015074">
    <property type="term" value="P:DNA integration"/>
    <property type="evidence" value="ECO:0007669"/>
    <property type="project" value="InterPro"/>
</dbReference>
<dbReference type="PROSITE" id="PS51898">
    <property type="entry name" value="TYR_RECOMBINASE"/>
    <property type="match status" value="1"/>
</dbReference>
<name>A0A382C6V7_9ZZZZ</name>
<dbReference type="PANTHER" id="PTHR30349:SF41">
    <property type="entry name" value="INTEGRASE_RECOMBINASE PROTEIN MJ0367-RELATED"/>
    <property type="match status" value="1"/>
</dbReference>
<dbReference type="PROSITE" id="PS51900">
    <property type="entry name" value="CB"/>
    <property type="match status" value="1"/>
</dbReference>
<evidence type="ECO:0000259" key="4">
    <source>
        <dbReference type="PROSITE" id="PS51900"/>
    </source>
</evidence>
<dbReference type="SUPFAM" id="SSF56349">
    <property type="entry name" value="DNA breaking-rejoining enzymes"/>
    <property type="match status" value="1"/>
</dbReference>
<accession>A0A382C6V7</accession>
<dbReference type="EMBL" id="UINC01033015">
    <property type="protein sequence ID" value="SVB21614.1"/>
    <property type="molecule type" value="Genomic_DNA"/>
</dbReference>
<sequence length="365" mass="42933">MAGTVRPFYALVRDPKSPDGRIRSQEPEKNKYLIRYKDHLNRWRSEIFEGKRSSAENRLQQIQVVVGEILAKERPAPEAERRLVDAFDEYCNWLKGDGKKDSTIIRYQYSFSAFIKNGLRSSQVRDITVRDINNFRSKRESEVSKESLYIDLRHLRAFFNWCKRMRYLLESPMVNERFESQDKPIRFLTEDELVRLYQVLESDLEMKDLVKFYICTGARAAELLPPRFTWSNVYEDKIRLLTKRDKVRHVGLTQEMIEILESRKELLAPFPYKYPAVYRRIVMKAYKDAGIKGANIHSLRKTAGSRLVQKGVDIYRVSAFLGHSSVRVTEKHYAELLPSNYENLAEIIESGLPDTQKQYQFVPNQ</sequence>
<evidence type="ECO:0000256" key="2">
    <source>
        <dbReference type="ARBA" id="ARBA00023172"/>
    </source>
</evidence>
<keyword evidence="2" id="KW-0233">DNA recombination</keyword>
<dbReference type="InterPro" id="IPR044068">
    <property type="entry name" value="CB"/>
</dbReference>
<dbReference type="InterPro" id="IPR050090">
    <property type="entry name" value="Tyrosine_recombinase_XerCD"/>
</dbReference>
<dbReference type="PANTHER" id="PTHR30349">
    <property type="entry name" value="PHAGE INTEGRASE-RELATED"/>
    <property type="match status" value="1"/>
</dbReference>
<evidence type="ECO:0000259" key="3">
    <source>
        <dbReference type="PROSITE" id="PS51898"/>
    </source>
</evidence>
<dbReference type="CDD" id="cd00796">
    <property type="entry name" value="INT_Rci_Hp1_C"/>
    <property type="match status" value="1"/>
</dbReference>
<organism evidence="5">
    <name type="scientific">marine metagenome</name>
    <dbReference type="NCBI Taxonomy" id="408172"/>
    <lineage>
        <taxon>unclassified sequences</taxon>
        <taxon>metagenomes</taxon>
        <taxon>ecological metagenomes</taxon>
    </lineage>
</organism>
<evidence type="ECO:0000313" key="5">
    <source>
        <dbReference type="EMBL" id="SVB21614.1"/>
    </source>
</evidence>
<protein>
    <recommendedName>
        <fullName evidence="6">Tyr recombinase domain-containing protein</fullName>
    </recommendedName>
</protein>
<dbReference type="InterPro" id="IPR011010">
    <property type="entry name" value="DNA_brk_join_enz"/>
</dbReference>
<feature type="domain" description="Core-binding (CB)" evidence="4">
    <location>
        <begin position="81"/>
        <end position="163"/>
    </location>
</feature>
<dbReference type="InterPro" id="IPR013762">
    <property type="entry name" value="Integrase-like_cat_sf"/>
</dbReference>
<dbReference type="AlphaFoldDB" id="A0A382C6V7"/>
<gene>
    <name evidence="5" type="ORF">METZ01_LOCUS174468</name>
</gene>
<feature type="domain" description="Tyr recombinase" evidence="3">
    <location>
        <begin position="183"/>
        <end position="349"/>
    </location>
</feature>
<dbReference type="Pfam" id="PF00589">
    <property type="entry name" value="Phage_integrase"/>
    <property type="match status" value="1"/>
</dbReference>
<dbReference type="Gene3D" id="1.10.150.130">
    <property type="match status" value="1"/>
</dbReference>
<proteinExistence type="predicted"/>
<dbReference type="GO" id="GO:0003677">
    <property type="term" value="F:DNA binding"/>
    <property type="evidence" value="ECO:0007669"/>
    <property type="project" value="UniProtKB-KW"/>
</dbReference>
<dbReference type="InterPro" id="IPR002104">
    <property type="entry name" value="Integrase_catalytic"/>
</dbReference>
<reference evidence="5" key="1">
    <citation type="submission" date="2018-05" db="EMBL/GenBank/DDBJ databases">
        <authorList>
            <person name="Lanie J.A."/>
            <person name="Ng W.-L."/>
            <person name="Kazmierczak K.M."/>
            <person name="Andrzejewski T.M."/>
            <person name="Davidsen T.M."/>
            <person name="Wayne K.J."/>
            <person name="Tettelin H."/>
            <person name="Glass J.I."/>
            <person name="Rusch D."/>
            <person name="Podicherti R."/>
            <person name="Tsui H.-C.T."/>
            <person name="Winkler M.E."/>
        </authorList>
    </citation>
    <scope>NUCLEOTIDE SEQUENCE</scope>
</reference>